<dbReference type="Proteomes" id="UP001219518">
    <property type="component" value="Unassembled WGS sequence"/>
</dbReference>
<name>A0AAE1GXX8_9NEOP</name>
<feature type="non-terminal residue" evidence="2">
    <location>
        <position position="77"/>
    </location>
</feature>
<reference evidence="2" key="2">
    <citation type="journal article" date="2023" name="BMC Genomics">
        <title>Pest status, molecular evolution, and epigenetic factors derived from the genome assembly of Frankliniella fusca, a thysanopteran phytovirus vector.</title>
        <authorList>
            <person name="Catto M.A."/>
            <person name="Labadie P.E."/>
            <person name="Jacobson A.L."/>
            <person name="Kennedy G.G."/>
            <person name="Srinivasan R."/>
            <person name="Hunt B.G."/>
        </authorList>
    </citation>
    <scope>NUCLEOTIDE SEQUENCE</scope>
    <source>
        <strain evidence="2">PL_HMW_Pooled</strain>
    </source>
</reference>
<organism evidence="2 3">
    <name type="scientific">Frankliniella fusca</name>
    <dbReference type="NCBI Taxonomy" id="407009"/>
    <lineage>
        <taxon>Eukaryota</taxon>
        <taxon>Metazoa</taxon>
        <taxon>Ecdysozoa</taxon>
        <taxon>Arthropoda</taxon>
        <taxon>Hexapoda</taxon>
        <taxon>Insecta</taxon>
        <taxon>Pterygota</taxon>
        <taxon>Neoptera</taxon>
        <taxon>Paraneoptera</taxon>
        <taxon>Thysanoptera</taxon>
        <taxon>Terebrantia</taxon>
        <taxon>Thripoidea</taxon>
        <taxon>Thripidae</taxon>
        <taxon>Frankliniella</taxon>
    </lineage>
</organism>
<keyword evidence="2" id="KW-0406">Ion transport</keyword>
<evidence type="ECO:0000313" key="3">
    <source>
        <dbReference type="Proteomes" id="UP001219518"/>
    </source>
</evidence>
<evidence type="ECO:0000313" key="2">
    <source>
        <dbReference type="EMBL" id="KAK3911184.1"/>
    </source>
</evidence>
<dbReference type="EMBL" id="JAHWGI010000243">
    <property type="protein sequence ID" value="KAK3911184.1"/>
    <property type="molecule type" value="Genomic_DNA"/>
</dbReference>
<keyword evidence="2" id="KW-0813">Transport</keyword>
<keyword evidence="1" id="KW-0732">Signal</keyword>
<dbReference type="Gene3D" id="1.10.287.70">
    <property type="match status" value="1"/>
</dbReference>
<proteinExistence type="predicted"/>
<comment type="caution">
    <text evidence="2">The sequence shown here is derived from an EMBL/GenBank/DDBJ whole genome shotgun (WGS) entry which is preliminary data.</text>
</comment>
<accession>A0AAE1GXX8</accession>
<protein>
    <submittedName>
        <fullName evidence="2">Potassium channel subfamily K member 18</fullName>
    </submittedName>
</protein>
<reference evidence="2" key="1">
    <citation type="submission" date="2021-07" db="EMBL/GenBank/DDBJ databases">
        <authorList>
            <person name="Catto M.A."/>
            <person name="Jacobson A."/>
            <person name="Kennedy G."/>
            <person name="Labadie P."/>
            <person name="Hunt B.G."/>
            <person name="Srinivasan R."/>
        </authorList>
    </citation>
    <scope>NUCLEOTIDE SEQUENCE</scope>
    <source>
        <strain evidence="2">PL_HMW_Pooled</strain>
        <tissue evidence="2">Head</tissue>
    </source>
</reference>
<keyword evidence="2" id="KW-0407">Ion channel</keyword>
<feature type="signal peptide" evidence="1">
    <location>
        <begin position="1"/>
        <end position="28"/>
    </location>
</feature>
<sequence length="77" mass="9026">MVYAALGIPLMLLYLSAVGGLLARCARGVFTRAVCCCLCSKCGYCCYDEERMLERERRLRRQREQKMQQQHQQQMLF</sequence>
<evidence type="ECO:0000256" key="1">
    <source>
        <dbReference type="SAM" id="SignalP"/>
    </source>
</evidence>
<gene>
    <name evidence="2" type="ORF">KUF71_020996</name>
</gene>
<feature type="chain" id="PRO_5042187693" evidence="1">
    <location>
        <begin position="29"/>
        <end position="77"/>
    </location>
</feature>
<keyword evidence="3" id="KW-1185">Reference proteome</keyword>
<dbReference type="AlphaFoldDB" id="A0AAE1GXX8"/>
<dbReference type="GO" id="GO:0034220">
    <property type="term" value="P:monoatomic ion transmembrane transport"/>
    <property type="evidence" value="ECO:0007669"/>
    <property type="project" value="UniProtKB-KW"/>
</dbReference>